<proteinExistence type="predicted"/>
<name>A0A9W4U9F8_9PLEO</name>
<evidence type="ECO:0000313" key="2">
    <source>
        <dbReference type="Proteomes" id="UP001152607"/>
    </source>
</evidence>
<organism evidence="1 2">
    <name type="scientific">Periconia digitata</name>
    <dbReference type="NCBI Taxonomy" id="1303443"/>
    <lineage>
        <taxon>Eukaryota</taxon>
        <taxon>Fungi</taxon>
        <taxon>Dikarya</taxon>
        <taxon>Ascomycota</taxon>
        <taxon>Pezizomycotina</taxon>
        <taxon>Dothideomycetes</taxon>
        <taxon>Pleosporomycetidae</taxon>
        <taxon>Pleosporales</taxon>
        <taxon>Massarineae</taxon>
        <taxon>Periconiaceae</taxon>
        <taxon>Periconia</taxon>
    </lineage>
</organism>
<evidence type="ECO:0000313" key="1">
    <source>
        <dbReference type="EMBL" id="CAI6326722.1"/>
    </source>
</evidence>
<dbReference type="EMBL" id="CAOQHR010000002">
    <property type="protein sequence ID" value="CAI6326722.1"/>
    <property type="molecule type" value="Genomic_DNA"/>
</dbReference>
<protein>
    <submittedName>
        <fullName evidence="1">Uncharacterized protein</fullName>
    </submittedName>
</protein>
<accession>A0A9W4U9F8</accession>
<keyword evidence="2" id="KW-1185">Reference proteome</keyword>
<comment type="caution">
    <text evidence="1">The sequence shown here is derived from an EMBL/GenBank/DDBJ whole genome shotgun (WGS) entry which is preliminary data.</text>
</comment>
<sequence length="135" mass="15467">MTTAPPMVPAEFKNRSHQSSIYPSSSRCRWRLGKSRVSYSSFILLTNLITCNPLKAFMLIPIQFHSLEPYIEGSEHGFVAVCSYWYSGYTKPLPACNGFLPLCSDEWRLIAYHCVRGLDKREEKGLRATIRVSWT</sequence>
<reference evidence="1" key="1">
    <citation type="submission" date="2023-01" db="EMBL/GenBank/DDBJ databases">
        <authorList>
            <person name="Van Ghelder C."/>
            <person name="Rancurel C."/>
        </authorList>
    </citation>
    <scope>NUCLEOTIDE SEQUENCE</scope>
    <source>
        <strain evidence="1">CNCM I-4278</strain>
    </source>
</reference>
<dbReference type="AlphaFoldDB" id="A0A9W4U9F8"/>
<gene>
    <name evidence="1" type="ORF">PDIGIT_LOCUS3851</name>
</gene>
<dbReference type="Proteomes" id="UP001152607">
    <property type="component" value="Unassembled WGS sequence"/>
</dbReference>